<dbReference type="RefSeq" id="WP_262171829.1">
    <property type="nucleotide sequence ID" value="NZ_CP104965.1"/>
</dbReference>
<evidence type="ECO:0000313" key="8">
    <source>
        <dbReference type="EMBL" id="UXN72024.1"/>
    </source>
</evidence>
<keyword evidence="3" id="KW-0285">Flavoprotein</keyword>
<dbReference type="SUPFAM" id="SSF54373">
    <property type="entry name" value="FAD-linked reductases, C-terminal domain"/>
    <property type="match status" value="1"/>
</dbReference>
<evidence type="ECO:0000256" key="3">
    <source>
        <dbReference type="ARBA" id="ARBA00022630"/>
    </source>
</evidence>
<dbReference type="SUPFAM" id="SSF51905">
    <property type="entry name" value="FAD/NAD(P)-binding domain"/>
    <property type="match status" value="1"/>
</dbReference>
<feature type="domain" description="Glucose-methanol-choline oxidoreductase C-terminal" evidence="7">
    <location>
        <begin position="386"/>
        <end position="533"/>
    </location>
</feature>
<comment type="similarity">
    <text evidence="2">Belongs to the GMC oxidoreductase family.</text>
</comment>
<proteinExistence type="inferred from homology"/>
<keyword evidence="5" id="KW-0560">Oxidoreductase</keyword>
<dbReference type="EMBL" id="CP104965">
    <property type="protein sequence ID" value="UXN72024.1"/>
    <property type="molecule type" value="Genomic_DNA"/>
</dbReference>
<evidence type="ECO:0000256" key="2">
    <source>
        <dbReference type="ARBA" id="ARBA00010790"/>
    </source>
</evidence>
<protein>
    <submittedName>
        <fullName evidence="8">GMC family oxidoreductase</fullName>
    </submittedName>
</protein>
<keyword evidence="4" id="KW-0274">FAD</keyword>
<dbReference type="PANTHER" id="PTHR42784:SF1">
    <property type="entry name" value="PYRANOSE 2-OXIDASE"/>
    <property type="match status" value="1"/>
</dbReference>
<accession>A0ABY6CIF4</accession>
<evidence type="ECO:0000256" key="5">
    <source>
        <dbReference type="ARBA" id="ARBA00023002"/>
    </source>
</evidence>
<evidence type="ECO:0000259" key="7">
    <source>
        <dbReference type="Pfam" id="PF05199"/>
    </source>
</evidence>
<dbReference type="Pfam" id="PF00732">
    <property type="entry name" value="GMC_oxred_N"/>
    <property type="match status" value="1"/>
</dbReference>
<evidence type="ECO:0000259" key="6">
    <source>
        <dbReference type="Pfam" id="PF00732"/>
    </source>
</evidence>
<dbReference type="PANTHER" id="PTHR42784">
    <property type="entry name" value="PYRANOSE 2-OXIDASE"/>
    <property type="match status" value="1"/>
</dbReference>
<dbReference type="InterPro" id="IPR000172">
    <property type="entry name" value="GMC_OxRdtase_N"/>
</dbReference>
<evidence type="ECO:0000256" key="1">
    <source>
        <dbReference type="ARBA" id="ARBA00001974"/>
    </source>
</evidence>
<gene>
    <name evidence="8" type="ORF">N8A98_12945</name>
</gene>
<evidence type="ECO:0000313" key="9">
    <source>
        <dbReference type="Proteomes" id="UP001061862"/>
    </source>
</evidence>
<organism evidence="8 9">
    <name type="scientific">Devosia neptuniae</name>
    <dbReference type="NCBI Taxonomy" id="191302"/>
    <lineage>
        <taxon>Bacteria</taxon>
        <taxon>Pseudomonadati</taxon>
        <taxon>Pseudomonadota</taxon>
        <taxon>Alphaproteobacteria</taxon>
        <taxon>Hyphomicrobiales</taxon>
        <taxon>Devosiaceae</taxon>
        <taxon>Devosia</taxon>
    </lineage>
</organism>
<dbReference type="InterPro" id="IPR007867">
    <property type="entry name" value="GMC_OxRtase_C"/>
</dbReference>
<name>A0ABY6CIF4_9HYPH</name>
<dbReference type="Gene3D" id="3.50.50.60">
    <property type="entry name" value="FAD/NAD(P)-binding domain"/>
    <property type="match status" value="2"/>
</dbReference>
<dbReference type="Pfam" id="PF05199">
    <property type="entry name" value="GMC_oxred_C"/>
    <property type="match status" value="1"/>
</dbReference>
<dbReference type="Proteomes" id="UP001061862">
    <property type="component" value="Chromosome"/>
</dbReference>
<dbReference type="InterPro" id="IPR036188">
    <property type="entry name" value="FAD/NAD-bd_sf"/>
</dbReference>
<feature type="domain" description="Glucose-methanol-choline oxidoreductase N-terminal" evidence="6">
    <location>
        <begin position="7"/>
        <end position="295"/>
    </location>
</feature>
<evidence type="ECO:0000256" key="4">
    <source>
        <dbReference type="ARBA" id="ARBA00022827"/>
    </source>
</evidence>
<reference evidence="8 9" key="1">
    <citation type="submission" date="2022-09" db="EMBL/GenBank/DDBJ databases">
        <title>Interaction between co-microsymbionts with complementary sets of symbiotic genes in legume-rhizobium systems.</title>
        <authorList>
            <person name="Safronova V."/>
            <person name="Sazanova A."/>
            <person name="Afonin A."/>
            <person name="Chirak E."/>
        </authorList>
    </citation>
    <scope>NUCLEOTIDE SEQUENCE [LARGE SCALE GENOMIC DNA]</scope>
    <source>
        <strain evidence="8 9">A18/4-1</strain>
    </source>
</reference>
<keyword evidence="9" id="KW-1185">Reference proteome</keyword>
<dbReference type="InterPro" id="IPR051473">
    <property type="entry name" value="P2Ox-like"/>
</dbReference>
<comment type="cofactor">
    <cofactor evidence="1">
        <name>FAD</name>
        <dbReference type="ChEBI" id="CHEBI:57692"/>
    </cofactor>
</comment>
<sequence length="550" mass="60165">MSKAQFDAMVIGSGASGSFAVRELTAQGLKVVLLEAGPEIGPRDFEVKSKIRQSDINLWQRAKATLSGQGVQARAAYFDMRMRNLFVNDRQHPYTTPPDAPFVWIRGRQAGGRTHTFGRALLRWTDDDFKTRSRTGRGEDWPVSYNELVPYYEEVERCLEIYGRDDNVPTQPDSVYTHEARLTEAEQLFKADLEGKWPDRRVITWRYIGPEPTRILRPLRDAMASGNLDIRYNAIAHKVLTDEQTGRAIGAEIIDRLTGQRSTITASAVVLCASPVESIRLMLNSASARHPNGLGNSSGTLGRYFMDQLPCIATGSYPRVKGAASADTAPPDPFYGPSGGIFVPRFVGKDGTAASDFNFQGSIGRYPTGSSGNARLSFFGFGVMQPTAENRVTIDPRRKDAWGIAVPHIRCKMGAADEATLTRQLATLTEIVEETGGELEFIGSPLGLVEKGRGAYPDADPLSRFLFRRMFTKTMVMGAAIHEAGGARMGRAPDQSVLNGSNQSWDVPNLFVTDASAFASSGVAGTTLTIMALTVRACRHLAQEMKAGRL</sequence>